<reference evidence="7" key="2">
    <citation type="submission" date="2020-06" db="EMBL/GenBank/DDBJ databases">
        <title>Helianthus annuus Genome sequencing and assembly Release 2.</title>
        <authorList>
            <person name="Gouzy J."/>
            <person name="Langlade N."/>
            <person name="Munos S."/>
        </authorList>
    </citation>
    <scope>NUCLEOTIDE SEQUENCE</scope>
    <source>
        <tissue evidence="7">Leaves</tissue>
    </source>
</reference>
<dbReference type="InterPro" id="IPR015300">
    <property type="entry name" value="DNA-bd_pseudobarrel_sf"/>
</dbReference>
<dbReference type="InterPro" id="IPR003340">
    <property type="entry name" value="B3_DNA-bd"/>
</dbReference>
<dbReference type="SUPFAM" id="SSF101936">
    <property type="entry name" value="DNA-binding pseudobarrel domain"/>
    <property type="match status" value="2"/>
</dbReference>
<dbReference type="PROSITE" id="PS50863">
    <property type="entry name" value="B3"/>
    <property type="match status" value="1"/>
</dbReference>
<dbReference type="Gramene" id="mRNA:HanXRQr2_Chr13g0606501">
    <property type="protein sequence ID" value="mRNA:HanXRQr2_Chr13g0606501"/>
    <property type="gene ID" value="HanXRQr2_Chr13g0606501"/>
</dbReference>
<keyword evidence="5" id="KW-0539">Nucleus</keyword>
<dbReference type="AlphaFoldDB" id="A0A9K3HDJ1"/>
<dbReference type="GO" id="GO:0005634">
    <property type="term" value="C:nucleus"/>
    <property type="evidence" value="ECO:0007669"/>
    <property type="project" value="UniProtKB-SubCell"/>
</dbReference>
<evidence type="ECO:0000256" key="4">
    <source>
        <dbReference type="ARBA" id="ARBA00023163"/>
    </source>
</evidence>
<evidence type="ECO:0000313" key="8">
    <source>
        <dbReference type="Proteomes" id="UP000215914"/>
    </source>
</evidence>
<dbReference type="Proteomes" id="UP000215914">
    <property type="component" value="Unassembled WGS sequence"/>
</dbReference>
<keyword evidence="8" id="KW-1185">Reference proteome</keyword>
<comment type="caution">
    <text evidence="7">The sequence shown here is derived from an EMBL/GenBank/DDBJ whole genome shotgun (WGS) entry which is preliminary data.</text>
</comment>
<evidence type="ECO:0000256" key="5">
    <source>
        <dbReference type="ARBA" id="ARBA00023242"/>
    </source>
</evidence>
<dbReference type="InterPro" id="IPR050655">
    <property type="entry name" value="Plant_B3_domain"/>
</dbReference>
<reference evidence="7" key="1">
    <citation type="journal article" date="2017" name="Nature">
        <title>The sunflower genome provides insights into oil metabolism, flowering and Asterid evolution.</title>
        <authorList>
            <person name="Badouin H."/>
            <person name="Gouzy J."/>
            <person name="Grassa C.J."/>
            <person name="Murat F."/>
            <person name="Staton S.E."/>
            <person name="Cottret L."/>
            <person name="Lelandais-Briere C."/>
            <person name="Owens G.L."/>
            <person name="Carrere S."/>
            <person name="Mayjonade B."/>
            <person name="Legrand L."/>
            <person name="Gill N."/>
            <person name="Kane N.C."/>
            <person name="Bowers J.E."/>
            <person name="Hubner S."/>
            <person name="Bellec A."/>
            <person name="Berard A."/>
            <person name="Berges H."/>
            <person name="Blanchet N."/>
            <person name="Boniface M.C."/>
            <person name="Brunel D."/>
            <person name="Catrice O."/>
            <person name="Chaidir N."/>
            <person name="Claudel C."/>
            <person name="Donnadieu C."/>
            <person name="Faraut T."/>
            <person name="Fievet G."/>
            <person name="Helmstetter N."/>
            <person name="King M."/>
            <person name="Knapp S.J."/>
            <person name="Lai Z."/>
            <person name="Le Paslier M.C."/>
            <person name="Lippi Y."/>
            <person name="Lorenzon L."/>
            <person name="Mandel J.R."/>
            <person name="Marage G."/>
            <person name="Marchand G."/>
            <person name="Marquand E."/>
            <person name="Bret-Mestries E."/>
            <person name="Morien E."/>
            <person name="Nambeesan S."/>
            <person name="Nguyen T."/>
            <person name="Pegot-Espagnet P."/>
            <person name="Pouilly N."/>
            <person name="Raftis F."/>
            <person name="Sallet E."/>
            <person name="Schiex T."/>
            <person name="Thomas J."/>
            <person name="Vandecasteele C."/>
            <person name="Vares D."/>
            <person name="Vear F."/>
            <person name="Vautrin S."/>
            <person name="Crespi M."/>
            <person name="Mangin B."/>
            <person name="Burke J.M."/>
            <person name="Salse J."/>
            <person name="Munos S."/>
            <person name="Vincourt P."/>
            <person name="Rieseberg L.H."/>
            <person name="Langlade N.B."/>
        </authorList>
    </citation>
    <scope>NUCLEOTIDE SEQUENCE</scope>
    <source>
        <tissue evidence="7">Leaves</tissue>
    </source>
</reference>
<gene>
    <name evidence="7" type="ORF">HanXRQr2_Chr13g0606501</name>
</gene>
<keyword evidence="3" id="KW-0238">DNA-binding</keyword>
<keyword evidence="2" id="KW-0805">Transcription regulation</keyword>
<organism evidence="7 8">
    <name type="scientific">Helianthus annuus</name>
    <name type="common">Common sunflower</name>
    <dbReference type="NCBI Taxonomy" id="4232"/>
    <lineage>
        <taxon>Eukaryota</taxon>
        <taxon>Viridiplantae</taxon>
        <taxon>Streptophyta</taxon>
        <taxon>Embryophyta</taxon>
        <taxon>Tracheophyta</taxon>
        <taxon>Spermatophyta</taxon>
        <taxon>Magnoliopsida</taxon>
        <taxon>eudicotyledons</taxon>
        <taxon>Gunneridae</taxon>
        <taxon>Pentapetalae</taxon>
        <taxon>asterids</taxon>
        <taxon>campanulids</taxon>
        <taxon>Asterales</taxon>
        <taxon>Asteraceae</taxon>
        <taxon>Asteroideae</taxon>
        <taxon>Heliantheae alliance</taxon>
        <taxon>Heliantheae</taxon>
        <taxon>Helianthus</taxon>
    </lineage>
</organism>
<dbReference type="PANTHER" id="PTHR31920">
    <property type="entry name" value="B3 DOMAIN-CONTAINING"/>
    <property type="match status" value="1"/>
</dbReference>
<comment type="subcellular location">
    <subcellularLocation>
        <location evidence="1">Nucleus</location>
    </subcellularLocation>
</comment>
<dbReference type="EMBL" id="MNCJ02000328">
    <property type="protein sequence ID" value="KAF5774943.1"/>
    <property type="molecule type" value="Genomic_DNA"/>
</dbReference>
<evidence type="ECO:0000313" key="7">
    <source>
        <dbReference type="EMBL" id="KAF5774943.1"/>
    </source>
</evidence>
<sequence>MQVIEVCFIKQFYVNNPPPPSGKFQICYKGSYWNVEASKVDNNFVFASGWPEMCNDVGILEDDLLVFSRIDDVVFEVVVYRDETKIYFLKKPESDDDSVLEISKADYVENAFKDIYEDEEVVSVGEGTTVTQVKKKGKVTSERKEMVKNRTKGNAALPVDTSDHIGCSSSVHKVKRLPAEVARRAGLSLDLHPLKVQNIVGVLEVYDVKSELNGLNPRYGLDGWRKFMTDNNLRFGDMLHFTYVSSQHKIVLNQVTSV</sequence>
<name>A0A9K3HDJ1_HELAN</name>
<dbReference type="GO" id="GO:0003677">
    <property type="term" value="F:DNA binding"/>
    <property type="evidence" value="ECO:0007669"/>
    <property type="project" value="UniProtKB-KW"/>
</dbReference>
<evidence type="ECO:0000259" key="6">
    <source>
        <dbReference type="PROSITE" id="PS50863"/>
    </source>
</evidence>
<dbReference type="Gene3D" id="2.40.330.10">
    <property type="entry name" value="DNA-binding pseudobarrel domain"/>
    <property type="match status" value="2"/>
</dbReference>
<evidence type="ECO:0000256" key="1">
    <source>
        <dbReference type="ARBA" id="ARBA00004123"/>
    </source>
</evidence>
<evidence type="ECO:0000256" key="2">
    <source>
        <dbReference type="ARBA" id="ARBA00023015"/>
    </source>
</evidence>
<proteinExistence type="predicted"/>
<accession>A0A9K3HDJ1</accession>
<dbReference type="PANTHER" id="PTHR31920:SF145">
    <property type="entry name" value="B3 DOMAIN-CONTAINING PROTEIN REM20-LIKE ISOFORM X1"/>
    <property type="match status" value="1"/>
</dbReference>
<protein>
    <submittedName>
        <fullName evidence="7">Transcription factor B3-Domain family</fullName>
    </submittedName>
</protein>
<evidence type="ECO:0000256" key="3">
    <source>
        <dbReference type="ARBA" id="ARBA00023125"/>
    </source>
</evidence>
<feature type="domain" description="TF-B3" evidence="6">
    <location>
        <begin position="1"/>
        <end position="83"/>
    </location>
</feature>
<keyword evidence="4" id="KW-0804">Transcription</keyword>